<proteinExistence type="predicted"/>
<name>A0A8S5MB47_9CAUD</name>
<protein>
    <submittedName>
        <fullName evidence="1">Uncharacterized protein</fullName>
    </submittedName>
</protein>
<evidence type="ECO:0000313" key="1">
    <source>
        <dbReference type="EMBL" id="DAD79392.1"/>
    </source>
</evidence>
<dbReference type="EMBL" id="BK014864">
    <property type="protein sequence ID" value="DAD79392.1"/>
    <property type="molecule type" value="Genomic_DNA"/>
</dbReference>
<sequence length="155" mass="18296">MPNLVLEKGGQTYRFKLHEDKSVTHNKFVPIPFNGKDYYARYGDASTPLITEVNGVKRFIQYEPVDFQTIRWEGTTSNTKTVFFPKGRYVVNMLLHQYKRIEVYVNNSEEKTITVEITRLGSSNRKYRLIIPGLFNELIYNNYTNHSYWIERIGD</sequence>
<accession>A0A8S5MB47</accession>
<reference evidence="1" key="1">
    <citation type="journal article" date="2021" name="Proc. Natl. Acad. Sci. U.S.A.">
        <title>A Catalog of Tens of Thousands of Viruses from Human Metagenomes Reveals Hidden Associations with Chronic Diseases.</title>
        <authorList>
            <person name="Tisza M.J."/>
            <person name="Buck C.B."/>
        </authorList>
    </citation>
    <scope>NUCLEOTIDE SEQUENCE</scope>
    <source>
        <strain evidence="1">CtxOS2</strain>
    </source>
</reference>
<organism evidence="1">
    <name type="scientific">Podoviridae sp. ctxOS2</name>
    <dbReference type="NCBI Taxonomy" id="2826590"/>
    <lineage>
        <taxon>Viruses</taxon>
        <taxon>Duplodnaviria</taxon>
        <taxon>Heunggongvirae</taxon>
        <taxon>Uroviricota</taxon>
        <taxon>Caudoviricetes</taxon>
    </lineage>
</organism>